<keyword evidence="2" id="KW-1185">Reference proteome</keyword>
<comment type="caution">
    <text evidence="1">The sequence shown here is derived from an EMBL/GenBank/DDBJ whole genome shotgun (WGS) entry which is preliminary data.</text>
</comment>
<accession>A0AA39CHB7</accession>
<name>A0AA39CHB7_9EURO</name>
<organism evidence="1 2">
    <name type="scientific">Cladophialophora chaetospira</name>
    <dbReference type="NCBI Taxonomy" id="386627"/>
    <lineage>
        <taxon>Eukaryota</taxon>
        <taxon>Fungi</taxon>
        <taxon>Dikarya</taxon>
        <taxon>Ascomycota</taxon>
        <taxon>Pezizomycotina</taxon>
        <taxon>Eurotiomycetes</taxon>
        <taxon>Chaetothyriomycetidae</taxon>
        <taxon>Chaetothyriales</taxon>
        <taxon>Herpotrichiellaceae</taxon>
        <taxon>Cladophialophora</taxon>
    </lineage>
</organism>
<protein>
    <submittedName>
        <fullName evidence="1">Uncharacterized protein</fullName>
    </submittedName>
</protein>
<proteinExistence type="predicted"/>
<reference evidence="1" key="1">
    <citation type="submission" date="2022-10" db="EMBL/GenBank/DDBJ databases">
        <title>Culturing micro-colonial fungi from biological soil crusts in the Mojave desert and describing Neophaeococcomyces mojavensis, and introducing the new genera and species Taxawa tesnikishii.</title>
        <authorList>
            <person name="Kurbessoian T."/>
            <person name="Stajich J.E."/>
        </authorList>
    </citation>
    <scope>NUCLEOTIDE SEQUENCE</scope>
    <source>
        <strain evidence="1">TK_41</strain>
    </source>
</reference>
<sequence length="421" mass="47909">MIPLRSPDASEAIQANPTSALIDRTEMPSAMPFTEQSFPESVSTQQVLKHNIRARNNTSSTEGNIALKTYVEQQAQSDVSEHKSRWLRGILGGWTELLPAELSGASQDPKKHLLGIPKEIRDNIFRRITLLHDQPLSIRIWKQVTFTKPSHVTAHSFIMEETCKYGCVMSQHVLFSEVSNHLSDSAHLFLTCKQIFEEGRRMFYGDNEFRLDGWPRFLGYKCPLIGDFSGTTPSSRLATATSALIKDLDCDLRILAGMKGTSLLDSFVVLVCQLLMGLQKLCLRLNLRHISLDGFYRYDEPSAYPSDRAILLYTAARITHQHPSLRKAIWDARTEDWEGNSGREFAHAFRVQIFPERKDKEIFQHETVRLEDPEKEFGSKPIVLDSREIRETPWDELRERPVTAFALPETVTSSEAFEADA</sequence>
<dbReference type="EMBL" id="JAPDRK010000010">
    <property type="protein sequence ID" value="KAJ9608232.1"/>
    <property type="molecule type" value="Genomic_DNA"/>
</dbReference>
<dbReference type="Proteomes" id="UP001172673">
    <property type="component" value="Unassembled WGS sequence"/>
</dbReference>
<evidence type="ECO:0000313" key="1">
    <source>
        <dbReference type="EMBL" id="KAJ9608232.1"/>
    </source>
</evidence>
<dbReference type="AlphaFoldDB" id="A0AA39CHB7"/>
<evidence type="ECO:0000313" key="2">
    <source>
        <dbReference type="Proteomes" id="UP001172673"/>
    </source>
</evidence>
<gene>
    <name evidence="1" type="ORF">H2200_007220</name>
</gene>